<evidence type="ECO:0000313" key="9">
    <source>
        <dbReference type="Proteomes" id="UP000295710"/>
    </source>
</evidence>
<evidence type="ECO:0000256" key="6">
    <source>
        <dbReference type="ARBA" id="ARBA00023014"/>
    </source>
</evidence>
<proteinExistence type="predicted"/>
<evidence type="ECO:0000256" key="3">
    <source>
        <dbReference type="ARBA" id="ARBA00022485"/>
    </source>
</evidence>
<dbReference type="Pfam" id="PF12838">
    <property type="entry name" value="Fer4_7"/>
    <property type="match status" value="1"/>
</dbReference>
<evidence type="ECO:0000313" key="8">
    <source>
        <dbReference type="EMBL" id="TDA22718.1"/>
    </source>
</evidence>
<dbReference type="SUPFAM" id="SSF54862">
    <property type="entry name" value="4Fe-4S ferredoxins"/>
    <property type="match status" value="1"/>
</dbReference>
<accession>A0A4R4FGW0</accession>
<protein>
    <recommendedName>
        <fullName evidence="2">Ferredoxin</fullName>
    </recommendedName>
</protein>
<evidence type="ECO:0000256" key="5">
    <source>
        <dbReference type="ARBA" id="ARBA00023004"/>
    </source>
</evidence>
<dbReference type="Gene3D" id="3.40.50.11440">
    <property type="match status" value="1"/>
</dbReference>
<keyword evidence="6" id="KW-0411">Iron-sulfur</keyword>
<dbReference type="InterPro" id="IPR050157">
    <property type="entry name" value="PSI_iron-sulfur_center"/>
</dbReference>
<reference evidence="8 9" key="1">
    <citation type="journal article" date="2016" name="Nat. Microbiol.">
        <title>The Mouse Intestinal Bacterial Collection (miBC) provides host-specific insight into cultured diversity and functional potential of the gut microbiota.</title>
        <authorList>
            <person name="Lagkouvardos I."/>
            <person name="Pukall R."/>
            <person name="Abt B."/>
            <person name="Foesel B.U."/>
            <person name="Meier-Kolthoff J.P."/>
            <person name="Kumar N."/>
            <person name="Bresciani A."/>
            <person name="Martinez I."/>
            <person name="Just S."/>
            <person name="Ziegler C."/>
            <person name="Brugiroux S."/>
            <person name="Garzetti D."/>
            <person name="Wenning M."/>
            <person name="Bui T.P."/>
            <person name="Wang J."/>
            <person name="Hugenholtz F."/>
            <person name="Plugge C.M."/>
            <person name="Peterson D.A."/>
            <person name="Hornef M.W."/>
            <person name="Baines J.F."/>
            <person name="Smidt H."/>
            <person name="Walter J."/>
            <person name="Kristiansen K."/>
            <person name="Nielsen H.B."/>
            <person name="Haller D."/>
            <person name="Overmann J."/>
            <person name="Stecher B."/>
            <person name="Clavel T."/>
        </authorList>
    </citation>
    <scope>NUCLEOTIDE SEQUENCE [LARGE SCALE GENOMIC DNA]</scope>
    <source>
        <strain evidence="8 9">DSM 28560</strain>
    </source>
</reference>
<dbReference type="PANTHER" id="PTHR24960">
    <property type="entry name" value="PHOTOSYSTEM I IRON-SULFUR CENTER-RELATED"/>
    <property type="match status" value="1"/>
</dbReference>
<keyword evidence="5" id="KW-0408">Iron</keyword>
<evidence type="ECO:0000259" key="7">
    <source>
        <dbReference type="PROSITE" id="PS51379"/>
    </source>
</evidence>
<dbReference type="EMBL" id="SMMX01000003">
    <property type="protein sequence ID" value="TDA22718.1"/>
    <property type="molecule type" value="Genomic_DNA"/>
</dbReference>
<keyword evidence="4" id="KW-0479">Metal-binding</keyword>
<dbReference type="PROSITE" id="PS51379">
    <property type="entry name" value="4FE4S_FER_2"/>
    <property type="match status" value="2"/>
</dbReference>
<feature type="domain" description="4Fe-4S ferredoxin-type" evidence="7">
    <location>
        <begin position="216"/>
        <end position="245"/>
    </location>
</feature>
<dbReference type="InterPro" id="IPR017896">
    <property type="entry name" value="4Fe4S_Fe-S-bd"/>
</dbReference>
<evidence type="ECO:0000256" key="1">
    <source>
        <dbReference type="ARBA" id="ARBA00003532"/>
    </source>
</evidence>
<comment type="function">
    <text evidence="1">Ferredoxins are iron-sulfur proteins that transfer electrons in a wide variety of metabolic reactions.</text>
</comment>
<dbReference type="GO" id="GO:0051539">
    <property type="term" value="F:4 iron, 4 sulfur cluster binding"/>
    <property type="evidence" value="ECO:0007669"/>
    <property type="project" value="UniProtKB-KW"/>
</dbReference>
<organism evidence="8 9">
    <name type="scientific">Extibacter muris</name>
    <dbReference type="NCBI Taxonomy" id="1796622"/>
    <lineage>
        <taxon>Bacteria</taxon>
        <taxon>Bacillati</taxon>
        <taxon>Bacillota</taxon>
        <taxon>Clostridia</taxon>
        <taxon>Lachnospirales</taxon>
        <taxon>Lachnospiraceae</taxon>
        <taxon>Extibacter</taxon>
    </lineage>
</organism>
<dbReference type="Proteomes" id="UP000295710">
    <property type="component" value="Unassembled WGS sequence"/>
</dbReference>
<keyword evidence="9" id="KW-1185">Reference proteome</keyword>
<comment type="caution">
    <text evidence="8">The sequence shown here is derived from an EMBL/GenBank/DDBJ whole genome shotgun (WGS) entry which is preliminary data.</text>
</comment>
<dbReference type="InterPro" id="IPR017900">
    <property type="entry name" value="4Fe4S_Fe_S_CS"/>
</dbReference>
<gene>
    <name evidence="8" type="ORF">E1963_04835</name>
</gene>
<name>A0A4R4FGW0_9FIRM</name>
<evidence type="ECO:0000256" key="2">
    <source>
        <dbReference type="ARBA" id="ARBA00013529"/>
    </source>
</evidence>
<dbReference type="Pfam" id="PF04015">
    <property type="entry name" value="DUF362"/>
    <property type="match status" value="1"/>
</dbReference>
<feature type="domain" description="4Fe-4S ferredoxin-type" evidence="7">
    <location>
        <begin position="187"/>
        <end position="215"/>
    </location>
</feature>
<dbReference type="RefSeq" id="WP_132275880.1">
    <property type="nucleotide sequence ID" value="NZ_JAOBST010000005.1"/>
</dbReference>
<keyword evidence="3" id="KW-0004">4Fe-4S</keyword>
<dbReference type="GO" id="GO:0046872">
    <property type="term" value="F:metal ion binding"/>
    <property type="evidence" value="ECO:0007669"/>
    <property type="project" value="UniProtKB-KW"/>
</dbReference>
<dbReference type="PANTHER" id="PTHR24960:SF83">
    <property type="entry name" value="4FE-4S FERREDOXIN-TYPE DOMAIN-CONTAINING PROTEIN"/>
    <property type="match status" value="1"/>
</dbReference>
<dbReference type="InterPro" id="IPR007160">
    <property type="entry name" value="DUF362"/>
</dbReference>
<dbReference type="Gene3D" id="3.30.70.20">
    <property type="match status" value="1"/>
</dbReference>
<evidence type="ECO:0000256" key="4">
    <source>
        <dbReference type="ARBA" id="ARBA00022723"/>
    </source>
</evidence>
<sequence length="374" mass="40682">MDKSKVFFTDFKATANENLLQKLRRLCISAGMKEIDFEDKYAAIKIHFGEYGNLAFLRPNYAKVVADIVKEQGGKPFLTDCNTLYVGSRKNALDHIDTAYANGFSPFSTGCHVMIADGLKGTDEALVPIDGEYVKEAKIGQAVMDADIFITLTHFKGHESTGFGGALKNIGMGCGSRAGKMEMHNQGKPAVDQDYCIGCRACQRICAHDAPVITDGKAYIDMDKCVGCGRCIGACPKDAVHPTESNSNDVLNCKIAEYSKAVCQGRPCFHISLICDVSPNCDCHSENDVPIIPNVGMLASYDPVALDVACADLCNSQPVLQNGSLLHENCKGCQDTPGHHDHFHMTHPDTNWRTGVAHAVKIGLGREEYELIEI</sequence>
<dbReference type="PROSITE" id="PS00198">
    <property type="entry name" value="4FE4S_FER_1"/>
    <property type="match status" value="1"/>
</dbReference>
<dbReference type="AlphaFoldDB" id="A0A4R4FGW0"/>